<keyword evidence="3" id="KW-0547">Nucleotide-binding</keyword>
<evidence type="ECO:0008006" key="7">
    <source>
        <dbReference type="Google" id="ProtNLM"/>
    </source>
</evidence>
<reference evidence="6" key="1">
    <citation type="journal article" date="2014" name="Front. Microbiol.">
        <title>High frequency of phylogenetically diverse reductive dehalogenase-homologous genes in deep subseafloor sedimentary metagenomes.</title>
        <authorList>
            <person name="Kawai M."/>
            <person name="Futagami T."/>
            <person name="Toyoda A."/>
            <person name="Takaki Y."/>
            <person name="Nishi S."/>
            <person name="Hori S."/>
            <person name="Arai W."/>
            <person name="Tsubouchi T."/>
            <person name="Morono Y."/>
            <person name="Uchiyama I."/>
            <person name="Ito T."/>
            <person name="Fujiyama A."/>
            <person name="Inagaki F."/>
            <person name="Takami H."/>
        </authorList>
    </citation>
    <scope>NUCLEOTIDE SEQUENCE</scope>
    <source>
        <strain evidence="6">Expedition CK06-06</strain>
    </source>
</reference>
<dbReference type="InterPro" id="IPR023797">
    <property type="entry name" value="RNA3'_phos_cyclase_dom"/>
</dbReference>
<feature type="domain" description="RNA 3'-terminal phosphate cyclase" evidence="4">
    <location>
        <begin position="14"/>
        <end position="326"/>
    </location>
</feature>
<accession>X1SNX9</accession>
<dbReference type="SUPFAM" id="SSF55205">
    <property type="entry name" value="EPT/RTPC-like"/>
    <property type="match status" value="1"/>
</dbReference>
<dbReference type="PANTHER" id="PTHR11096:SF0">
    <property type="entry name" value="RNA 3'-TERMINAL PHOSPHATE CYCLASE"/>
    <property type="match status" value="1"/>
</dbReference>
<keyword evidence="2" id="KW-0436">Ligase</keyword>
<dbReference type="InterPro" id="IPR017770">
    <property type="entry name" value="RNA3'_term_phos_cyc_type_1"/>
</dbReference>
<sequence length="326" mass="35867">MSDSDLLKIDGSFGEGGGAILRLSAAYSVLFKRPIRIKNIRANRPKPGLRLQHLLGLKALTEISSSSLSTCRVGSEEITIIPNTTNEVKSNIHIDIGTAASIGLLLQPIQIASLGFKKSEKIKIFLKGGGTFGKWAPSINYLKEVTYKLFEKSGLKIDIDILKHGFYPKGGAHLKCVVHPSKENLKPINLTELGNVDLIQGEIIATNHLRRNRDNIGSRIRKAIQQQLKRNIKSETDIKYTWVDSLSPGVGVSLWAQSDTGAIISTGTFLGEKKLSSEKLGYIVAQEMIDYIQNEIPVDKYLSDQLVPLMGYVRKPSSIKVSEITS</sequence>
<dbReference type="InterPro" id="IPR013791">
    <property type="entry name" value="RNA3'-term_phos_cycl_insert"/>
</dbReference>
<dbReference type="Pfam" id="PF05189">
    <property type="entry name" value="RTC_insert"/>
    <property type="match status" value="1"/>
</dbReference>
<evidence type="ECO:0000259" key="5">
    <source>
        <dbReference type="Pfam" id="PF05189"/>
    </source>
</evidence>
<organism evidence="6">
    <name type="scientific">marine sediment metagenome</name>
    <dbReference type="NCBI Taxonomy" id="412755"/>
    <lineage>
        <taxon>unclassified sequences</taxon>
        <taxon>metagenomes</taxon>
        <taxon>ecological metagenomes</taxon>
    </lineage>
</organism>
<dbReference type="GO" id="GO:0003963">
    <property type="term" value="F:RNA-3'-phosphate cyclase activity"/>
    <property type="evidence" value="ECO:0007669"/>
    <property type="project" value="InterPro"/>
</dbReference>
<feature type="non-terminal residue" evidence="6">
    <location>
        <position position="326"/>
    </location>
</feature>
<dbReference type="SUPFAM" id="SSF52913">
    <property type="entry name" value="RNA 3'-terminal phosphate cyclase, RPTC, insert domain"/>
    <property type="match status" value="1"/>
</dbReference>
<evidence type="ECO:0000256" key="1">
    <source>
        <dbReference type="ARBA" id="ARBA00009206"/>
    </source>
</evidence>
<proteinExistence type="inferred from homology"/>
<dbReference type="InterPro" id="IPR013792">
    <property type="entry name" value="RNA3'P_cycl/enolpyr_Trfase_a/b"/>
</dbReference>
<name>X1SNX9_9ZZZZ</name>
<dbReference type="InterPro" id="IPR036553">
    <property type="entry name" value="RPTC_insert"/>
</dbReference>
<gene>
    <name evidence="6" type="ORF">S12H4_16778</name>
</gene>
<dbReference type="Gene3D" id="3.30.360.20">
    <property type="entry name" value="RNA 3'-terminal phosphate cyclase, insert domain"/>
    <property type="match status" value="1"/>
</dbReference>
<dbReference type="AlphaFoldDB" id="X1SNX9"/>
<dbReference type="GO" id="GO:0006396">
    <property type="term" value="P:RNA processing"/>
    <property type="evidence" value="ECO:0007669"/>
    <property type="project" value="InterPro"/>
</dbReference>
<evidence type="ECO:0000256" key="3">
    <source>
        <dbReference type="ARBA" id="ARBA00022741"/>
    </source>
</evidence>
<dbReference type="Pfam" id="PF01137">
    <property type="entry name" value="RTC"/>
    <property type="match status" value="1"/>
</dbReference>
<dbReference type="InterPro" id="IPR000228">
    <property type="entry name" value="RNA3'_term_phos_cyc"/>
</dbReference>
<evidence type="ECO:0000256" key="2">
    <source>
        <dbReference type="ARBA" id="ARBA00022598"/>
    </source>
</evidence>
<dbReference type="GO" id="GO:0000166">
    <property type="term" value="F:nucleotide binding"/>
    <property type="evidence" value="ECO:0007669"/>
    <property type="project" value="UniProtKB-KW"/>
</dbReference>
<dbReference type="InterPro" id="IPR037136">
    <property type="entry name" value="RNA3'_phos_cyclase_dom_sf"/>
</dbReference>
<feature type="domain" description="RNA 3'-terminal phosphate cyclase insert" evidence="5">
    <location>
        <begin position="194"/>
        <end position="293"/>
    </location>
</feature>
<dbReference type="NCBIfam" id="TIGR03399">
    <property type="entry name" value="RNA_3prim_cycl"/>
    <property type="match status" value="1"/>
</dbReference>
<dbReference type="PANTHER" id="PTHR11096">
    <property type="entry name" value="RNA 3' TERMINAL PHOSPHATE CYCLASE"/>
    <property type="match status" value="1"/>
</dbReference>
<protein>
    <recommendedName>
        <fullName evidence="7">RNA 3'-terminal phosphate cyclase domain-containing protein</fullName>
    </recommendedName>
</protein>
<evidence type="ECO:0000259" key="4">
    <source>
        <dbReference type="Pfam" id="PF01137"/>
    </source>
</evidence>
<comment type="caution">
    <text evidence="6">The sequence shown here is derived from an EMBL/GenBank/DDBJ whole genome shotgun (WGS) entry which is preliminary data.</text>
</comment>
<comment type="similarity">
    <text evidence="1">Belongs to the RNA 3'-terminal cyclase family. Type 1 subfamily.</text>
</comment>
<dbReference type="EMBL" id="BARW01008139">
    <property type="protein sequence ID" value="GAI80856.1"/>
    <property type="molecule type" value="Genomic_DNA"/>
</dbReference>
<evidence type="ECO:0000313" key="6">
    <source>
        <dbReference type="EMBL" id="GAI80856.1"/>
    </source>
</evidence>
<dbReference type="Gene3D" id="3.65.10.20">
    <property type="entry name" value="RNA 3'-terminal phosphate cyclase domain"/>
    <property type="match status" value="1"/>
</dbReference>